<accession>A0A4R8W1L7</accession>
<evidence type="ECO:0008006" key="3">
    <source>
        <dbReference type="Google" id="ProtNLM"/>
    </source>
</evidence>
<dbReference type="Proteomes" id="UP000297907">
    <property type="component" value="Unassembled WGS sequence"/>
</dbReference>
<dbReference type="OrthoDB" id="3204032at2"/>
<keyword evidence="2" id="KW-1185">Reference proteome</keyword>
<protein>
    <recommendedName>
        <fullName evidence="3">Transposase</fullName>
    </recommendedName>
</protein>
<dbReference type="AlphaFoldDB" id="A0A4R8W1L7"/>
<dbReference type="EMBL" id="SOFL01000043">
    <property type="protein sequence ID" value="TFB99772.1"/>
    <property type="molecule type" value="Genomic_DNA"/>
</dbReference>
<evidence type="ECO:0000313" key="1">
    <source>
        <dbReference type="EMBL" id="TFB99772.1"/>
    </source>
</evidence>
<proteinExistence type="predicted"/>
<organism evidence="1 2">
    <name type="scientific">Cryobacterium adonitolivorans</name>
    <dbReference type="NCBI Taxonomy" id="1259189"/>
    <lineage>
        <taxon>Bacteria</taxon>
        <taxon>Bacillati</taxon>
        <taxon>Actinomycetota</taxon>
        <taxon>Actinomycetes</taxon>
        <taxon>Micrococcales</taxon>
        <taxon>Microbacteriaceae</taxon>
        <taxon>Cryobacterium</taxon>
    </lineage>
</organism>
<sequence length="282" mass="30410">MFSTREHPKREIGRLVGVSRGTAERALETDRLPKYQRPAVGSSFDAFAPQVRALSAVTPTMPASTLAERVGWPGAAWVFRDKVAGIRPEYLPPDPADRLVHEPGRQVQCDLWFPHEPLPLGNGQEGTPPVLVMTSTFSGFFQALMLPSRKTPDLLGGLWSLLQAASGAQAPRLGQRDRHRQGQAHRAHSRVGGRDCGAGEKIYGRGSVLWRGRLGSACLIVFGAKHGASMDQVELLSDSPPAFILPQAAPGHDLVLLGGILVGSAGVRVPTVDAIGRMPRYR</sequence>
<dbReference type="PANTHER" id="PTHR35004:SF8">
    <property type="entry name" value="TRANSPOSASE RV3428C-RELATED"/>
    <property type="match status" value="1"/>
</dbReference>
<dbReference type="RefSeq" id="WP_134454307.1">
    <property type="nucleotide sequence ID" value="NZ_SOFL01000043.1"/>
</dbReference>
<name>A0A4R8W1L7_9MICO</name>
<dbReference type="PANTHER" id="PTHR35004">
    <property type="entry name" value="TRANSPOSASE RV3428C-RELATED"/>
    <property type="match status" value="1"/>
</dbReference>
<comment type="caution">
    <text evidence="1">The sequence shown here is derived from an EMBL/GenBank/DDBJ whole genome shotgun (WGS) entry which is preliminary data.</text>
</comment>
<reference evidence="1 2" key="1">
    <citation type="submission" date="2019-03" db="EMBL/GenBank/DDBJ databases">
        <title>Genomics of glacier-inhabiting Cryobacterium strains.</title>
        <authorList>
            <person name="Liu Q."/>
            <person name="Xin Y.-H."/>
        </authorList>
    </citation>
    <scope>NUCLEOTIDE SEQUENCE [LARGE SCALE GENOMIC DNA]</scope>
    <source>
        <strain evidence="1 2">RHLS22-1</strain>
    </source>
</reference>
<gene>
    <name evidence="1" type="ORF">E3O42_12790</name>
</gene>
<evidence type="ECO:0000313" key="2">
    <source>
        <dbReference type="Proteomes" id="UP000297907"/>
    </source>
</evidence>